<feature type="transmembrane region" description="Helical" evidence="6">
    <location>
        <begin position="255"/>
        <end position="271"/>
    </location>
</feature>
<organism evidence="7 8">
    <name type="scientific">Thermococcus kodakarensis (strain ATCC BAA-918 / JCM 12380 / KOD1)</name>
    <name type="common">Pyrococcus kodakaraensis (strain KOD1)</name>
    <dbReference type="NCBI Taxonomy" id="69014"/>
    <lineage>
        <taxon>Archaea</taxon>
        <taxon>Methanobacteriati</taxon>
        <taxon>Methanobacteriota</taxon>
        <taxon>Thermococci</taxon>
        <taxon>Thermococcales</taxon>
        <taxon>Thermococcaceae</taxon>
        <taxon>Thermococcus</taxon>
    </lineage>
</organism>
<dbReference type="eggNOG" id="arCOG01006">
    <property type="taxonomic scope" value="Archaea"/>
</dbReference>
<dbReference type="PANTHER" id="PTHR30477:SF21">
    <property type="entry name" value="ABC-3 PROTEIN"/>
    <property type="match status" value="1"/>
</dbReference>
<feature type="transmembrane region" description="Helical" evidence="6">
    <location>
        <begin position="34"/>
        <end position="54"/>
    </location>
</feature>
<evidence type="ECO:0000256" key="1">
    <source>
        <dbReference type="ARBA" id="ARBA00004141"/>
    </source>
</evidence>
<dbReference type="PhylomeDB" id="Q5JH76"/>
<reference evidence="7 8" key="1">
    <citation type="journal article" date="2005" name="Genome Res.">
        <title>Complete genome sequence of the hyperthermophilic archaeon Thermococcus kodakaraensis KOD1 and comparison with Pyrococcus genomes.</title>
        <authorList>
            <person name="Fukui T."/>
            <person name="Atomi H."/>
            <person name="Kanai T."/>
            <person name="Matsumi R."/>
            <person name="Fujiwara S."/>
            <person name="Imanaka T."/>
        </authorList>
    </citation>
    <scope>NUCLEOTIDE SEQUENCE [LARGE SCALE GENOMIC DNA]</scope>
    <source>
        <strain evidence="8">ATCC BAA-918 / JCM 12380 / KOD1</strain>
    </source>
</reference>
<keyword evidence="8" id="KW-1185">Reference proteome</keyword>
<dbReference type="PATRIC" id="fig|69014.16.peg.784"/>
<dbReference type="EMBL" id="AP006878">
    <property type="protein sequence ID" value="BAD84993.1"/>
    <property type="molecule type" value="Genomic_DNA"/>
</dbReference>
<sequence length="273" mass="29161">MIPEFLIRALLASIMVSVLLGLLSPIINTKGLAFLTHALFHALLFGAVLGMILALLLNNYGLVILTALVVTTLLVILIAQLEKIGFTSDSAVGIVSSFVAGLTVLGFGVLYKVMATRPYFPLTQNIVSYLTGDIFLVTLDDLTVLIVGGAVVFFVLLLLYRDFLYISFDMEGVESYGGNARAYLTILYVLVGVIGALIVQTVGLITLQVVAILPGAIALMVSSDFRKVLGISLLLTLTVQLTSVVLAYFTAIPPSGIATIMLGIVYGALLFRR</sequence>
<proteinExistence type="inferred from homology"/>
<keyword evidence="5 6" id="KW-0472">Membrane</keyword>
<dbReference type="GO" id="GO:0055085">
    <property type="term" value="P:transmembrane transport"/>
    <property type="evidence" value="ECO:0007669"/>
    <property type="project" value="InterPro"/>
</dbReference>
<feature type="transmembrane region" description="Helical" evidence="6">
    <location>
        <begin position="6"/>
        <end position="27"/>
    </location>
</feature>
<dbReference type="EnsemblBacteria" id="BAD84993">
    <property type="protein sequence ID" value="BAD84993"/>
    <property type="gene ID" value="TK0804"/>
</dbReference>
<dbReference type="GeneID" id="78447320"/>
<evidence type="ECO:0000256" key="2">
    <source>
        <dbReference type="ARBA" id="ARBA00008034"/>
    </source>
</evidence>
<feature type="transmembrane region" description="Helical" evidence="6">
    <location>
        <begin position="228"/>
        <end position="249"/>
    </location>
</feature>
<gene>
    <name evidence="7" type="ordered locus">TK0804</name>
</gene>
<evidence type="ECO:0000313" key="7">
    <source>
        <dbReference type="EMBL" id="BAD84993.1"/>
    </source>
</evidence>
<feature type="transmembrane region" description="Helical" evidence="6">
    <location>
        <begin position="205"/>
        <end position="221"/>
    </location>
</feature>
<dbReference type="InterPro" id="IPR037294">
    <property type="entry name" value="ABC_BtuC-like"/>
</dbReference>
<dbReference type="OrthoDB" id="11310at2157"/>
<feature type="transmembrane region" description="Helical" evidence="6">
    <location>
        <begin position="91"/>
        <end position="114"/>
    </location>
</feature>
<dbReference type="Gene3D" id="1.10.3470.10">
    <property type="entry name" value="ABC transporter involved in vitamin B12 uptake, BtuC"/>
    <property type="match status" value="1"/>
</dbReference>
<evidence type="ECO:0000256" key="4">
    <source>
        <dbReference type="ARBA" id="ARBA00022989"/>
    </source>
</evidence>
<feature type="transmembrane region" description="Helical" evidence="6">
    <location>
        <begin position="60"/>
        <end position="79"/>
    </location>
</feature>
<keyword evidence="4 6" id="KW-1133">Transmembrane helix</keyword>
<evidence type="ECO:0000256" key="5">
    <source>
        <dbReference type="ARBA" id="ARBA00023136"/>
    </source>
</evidence>
<dbReference type="PANTHER" id="PTHR30477">
    <property type="entry name" value="ABC-TRANSPORTER METAL-BINDING PROTEIN"/>
    <property type="match status" value="1"/>
</dbReference>
<dbReference type="RefSeq" id="WP_011249755.1">
    <property type="nucleotide sequence ID" value="NC_006624.1"/>
</dbReference>
<keyword evidence="3 6" id="KW-0812">Transmembrane</keyword>
<comment type="similarity">
    <text evidence="2">Belongs to the ABC-3 integral membrane protein family.</text>
</comment>
<protein>
    <submittedName>
        <fullName evidence="7">ABC-type manganese/zinc transport system, permease component</fullName>
    </submittedName>
</protein>
<dbReference type="Pfam" id="PF00950">
    <property type="entry name" value="ABC-3"/>
    <property type="match status" value="1"/>
</dbReference>
<dbReference type="KEGG" id="tko:TK0804"/>
<evidence type="ECO:0000256" key="6">
    <source>
        <dbReference type="SAM" id="Phobius"/>
    </source>
</evidence>
<dbReference type="AlphaFoldDB" id="Q5JH76"/>
<accession>Q5JH76</accession>
<feature type="transmembrane region" description="Helical" evidence="6">
    <location>
        <begin position="134"/>
        <end position="159"/>
    </location>
</feature>
<evidence type="ECO:0000313" key="8">
    <source>
        <dbReference type="Proteomes" id="UP000000536"/>
    </source>
</evidence>
<dbReference type="InterPro" id="IPR001626">
    <property type="entry name" value="ABC_TroCD"/>
</dbReference>
<evidence type="ECO:0000256" key="3">
    <source>
        <dbReference type="ARBA" id="ARBA00022692"/>
    </source>
</evidence>
<dbReference type="SUPFAM" id="SSF81345">
    <property type="entry name" value="ABC transporter involved in vitamin B12 uptake, BtuC"/>
    <property type="match status" value="1"/>
</dbReference>
<comment type="subcellular location">
    <subcellularLocation>
        <location evidence="1">Membrane</location>
        <topology evidence="1">Multi-pass membrane protein</topology>
    </subcellularLocation>
</comment>
<dbReference type="HOGENOM" id="CLU_1006926_0_0_2"/>
<feature type="transmembrane region" description="Helical" evidence="6">
    <location>
        <begin position="180"/>
        <end position="199"/>
    </location>
</feature>
<dbReference type="STRING" id="69014.TK0804"/>
<dbReference type="Proteomes" id="UP000000536">
    <property type="component" value="Chromosome"/>
</dbReference>
<name>Q5JH76_THEKO</name>
<dbReference type="InParanoid" id="Q5JH76"/>
<dbReference type="GO" id="GO:0043190">
    <property type="term" value="C:ATP-binding cassette (ABC) transporter complex"/>
    <property type="evidence" value="ECO:0007669"/>
    <property type="project" value="InterPro"/>
</dbReference>